<dbReference type="EMBL" id="LN650648">
    <property type="protein sequence ID" value="CEI73853.1"/>
    <property type="molecule type" value="Genomic_DNA"/>
</dbReference>
<dbReference type="InterPro" id="IPR046342">
    <property type="entry name" value="CBS_dom_sf"/>
</dbReference>
<dbReference type="AlphaFoldDB" id="A0A2P2BU02"/>
<dbReference type="SUPFAM" id="SSF54631">
    <property type="entry name" value="CBS-domain pair"/>
    <property type="match status" value="1"/>
</dbReference>
<protein>
    <submittedName>
        <fullName evidence="1">P-loop containing nucleoside triphosphate hydrolase</fullName>
    </submittedName>
</protein>
<sequence length="114" mass="13491">MIKANIDETRQIVHIEVSGYISSREAKDFLNNYKQMTRELRGSKYSLVVEPYIFECEEDDDIKKICMSFFKSGYKRIYLIDSNNYIMDKVSLSKIEERMFNKHVKTIGSISEVR</sequence>
<proteinExistence type="predicted"/>
<evidence type="ECO:0000313" key="2">
    <source>
        <dbReference type="Proteomes" id="UP000245695"/>
    </source>
</evidence>
<reference evidence="1 2" key="1">
    <citation type="submission" date="2014-09" db="EMBL/GenBank/DDBJ databases">
        <authorList>
            <person name="Hornung B.V."/>
        </authorList>
    </citation>
    <scope>NUCLEOTIDE SEQUENCE [LARGE SCALE GENOMIC DNA]</scope>
    <source>
        <strain evidence="1 2">FRIFI</strain>
    </source>
</reference>
<dbReference type="Proteomes" id="UP000245695">
    <property type="component" value="Chromosome 1"/>
</dbReference>
<dbReference type="RefSeq" id="WP_166505927.1">
    <property type="nucleotide sequence ID" value="NZ_LN650648.1"/>
</dbReference>
<dbReference type="GO" id="GO:0016787">
    <property type="term" value="F:hydrolase activity"/>
    <property type="evidence" value="ECO:0007669"/>
    <property type="project" value="UniProtKB-KW"/>
</dbReference>
<organism evidence="1 2">
    <name type="scientific">Romboutsia hominis</name>
    <dbReference type="NCBI Taxonomy" id="1507512"/>
    <lineage>
        <taxon>Bacteria</taxon>
        <taxon>Bacillati</taxon>
        <taxon>Bacillota</taxon>
        <taxon>Clostridia</taxon>
        <taxon>Peptostreptococcales</taxon>
        <taxon>Peptostreptococcaceae</taxon>
        <taxon>Romboutsia</taxon>
    </lineage>
</organism>
<keyword evidence="1" id="KW-0378">Hydrolase</keyword>
<accession>A0A2P2BU02</accession>
<name>A0A2P2BU02_9FIRM</name>
<dbReference type="KEGG" id="rhom:FRIFI_2327"/>
<evidence type="ECO:0000313" key="1">
    <source>
        <dbReference type="EMBL" id="CEI73853.1"/>
    </source>
</evidence>
<keyword evidence="2" id="KW-1185">Reference proteome</keyword>
<gene>
    <name evidence="1" type="ORF">FRIFI_2327</name>
</gene>